<dbReference type="Proteomes" id="UP000294887">
    <property type="component" value="Unassembled WGS sequence"/>
</dbReference>
<name>A0A4R1ERR4_9GAMM</name>
<sequence>MNCSQIYIGLEFAVKETESEIFSIELISDSDAEFQLLNKIFKQPYIYYLAPHSGCGCGWEVMNTDTEYDELSKQSLNELGLFVGSVCLNQTIHVLTCNQSAVGFAPELQIETNAKDFIVNLENLRPKFGENQAMLYKVKA</sequence>
<dbReference type="AlphaFoldDB" id="A0A4R1ERR4"/>
<accession>A0A4R1ERR4</accession>
<protein>
    <submittedName>
        <fullName evidence="1">Uncharacterized protein</fullName>
    </submittedName>
</protein>
<dbReference type="OrthoDB" id="1494284at2"/>
<gene>
    <name evidence="1" type="ORF">EV695_4068</name>
</gene>
<dbReference type="RefSeq" id="WP_131907826.1">
    <property type="nucleotide sequence ID" value="NZ_BAAAFU010000012.1"/>
</dbReference>
<dbReference type="EMBL" id="SMFQ01000010">
    <property type="protein sequence ID" value="TCJ81788.1"/>
    <property type="molecule type" value="Genomic_DNA"/>
</dbReference>
<evidence type="ECO:0000313" key="1">
    <source>
        <dbReference type="EMBL" id="TCJ81788.1"/>
    </source>
</evidence>
<proteinExistence type="predicted"/>
<evidence type="ECO:0000313" key="2">
    <source>
        <dbReference type="Proteomes" id="UP000294887"/>
    </source>
</evidence>
<reference evidence="1 2" key="1">
    <citation type="submission" date="2019-03" db="EMBL/GenBank/DDBJ databases">
        <title>Genomic Encyclopedia of Type Strains, Phase IV (KMG-IV): sequencing the most valuable type-strain genomes for metagenomic binning, comparative biology and taxonomic classification.</title>
        <authorList>
            <person name="Goeker M."/>
        </authorList>
    </citation>
    <scope>NUCLEOTIDE SEQUENCE [LARGE SCALE GENOMIC DNA]</scope>
    <source>
        <strain evidence="1 2">DSM 24830</strain>
    </source>
</reference>
<organism evidence="1 2">
    <name type="scientific">Cocleimonas flava</name>
    <dbReference type="NCBI Taxonomy" id="634765"/>
    <lineage>
        <taxon>Bacteria</taxon>
        <taxon>Pseudomonadati</taxon>
        <taxon>Pseudomonadota</taxon>
        <taxon>Gammaproteobacteria</taxon>
        <taxon>Thiotrichales</taxon>
        <taxon>Thiotrichaceae</taxon>
        <taxon>Cocleimonas</taxon>
    </lineage>
</organism>
<comment type="caution">
    <text evidence="1">The sequence shown here is derived from an EMBL/GenBank/DDBJ whole genome shotgun (WGS) entry which is preliminary data.</text>
</comment>
<keyword evidence="2" id="KW-1185">Reference proteome</keyword>